<evidence type="ECO:0000256" key="3">
    <source>
        <dbReference type="ARBA" id="ARBA00022840"/>
    </source>
</evidence>
<dbReference type="HAMAP" id="MF_01928">
    <property type="entry name" value="PurK"/>
    <property type="match status" value="1"/>
</dbReference>
<evidence type="ECO:0000256" key="2">
    <source>
        <dbReference type="ARBA" id="ARBA00022755"/>
    </source>
</evidence>
<keyword evidence="1 4" id="KW-0547">Nucleotide-binding</keyword>
<gene>
    <name evidence="4 5" type="primary">purK</name>
    <name evidence="7" type="ORF">GRAN_1810</name>
</gene>
<dbReference type="UniPathway" id="UPA00074">
    <property type="reaction ID" value="UER00942"/>
</dbReference>
<dbReference type="InterPro" id="IPR005875">
    <property type="entry name" value="PurK"/>
</dbReference>
<dbReference type="Gene3D" id="3.40.50.20">
    <property type="match status" value="1"/>
</dbReference>
<evidence type="ECO:0000256" key="5">
    <source>
        <dbReference type="RuleBase" id="RU361200"/>
    </source>
</evidence>
<evidence type="ECO:0000256" key="1">
    <source>
        <dbReference type="ARBA" id="ARBA00022741"/>
    </source>
</evidence>
<dbReference type="GO" id="GO:0004638">
    <property type="term" value="F:phosphoribosylaminoimidazole carboxylase activity"/>
    <property type="evidence" value="ECO:0007669"/>
    <property type="project" value="InterPro"/>
</dbReference>
<dbReference type="InterPro" id="IPR013815">
    <property type="entry name" value="ATP_grasp_subdomain_1"/>
</dbReference>
<dbReference type="GO" id="GO:0006189">
    <property type="term" value="P:'de novo' IMP biosynthetic process"/>
    <property type="evidence" value="ECO:0007669"/>
    <property type="project" value="UniProtKB-UniRule"/>
</dbReference>
<accession>A0A4Q0T741</accession>
<comment type="similarity">
    <text evidence="4 5">Belongs to the PurK/PurT family.</text>
</comment>
<comment type="function">
    <text evidence="4">Catalyzes the ATP-dependent conversion of 5-aminoimidazole ribonucleotide (AIR) and HCO(3)(-) to N5-carboxyaminoimidazole ribonucleotide (N5-CAIR).</text>
</comment>
<dbReference type="InterPro" id="IPR040686">
    <property type="entry name" value="PurK_C"/>
</dbReference>
<dbReference type="InterPro" id="IPR003135">
    <property type="entry name" value="ATP-grasp_carboxylate-amine"/>
</dbReference>
<evidence type="ECO:0000256" key="4">
    <source>
        <dbReference type="HAMAP-Rule" id="MF_01928"/>
    </source>
</evidence>
<dbReference type="SUPFAM" id="SSF51246">
    <property type="entry name" value="Rudiment single hybrid motif"/>
    <property type="match status" value="1"/>
</dbReference>
<comment type="function">
    <text evidence="5">Catalyzes the ATP-dependent conversion of 5-aminoimidazole ribonucleotide (AIR) and HCO(3)- to N5-carboxyaminoimidazole ribonucleotide (N5-CAIR).</text>
</comment>
<feature type="binding site" evidence="4">
    <location>
        <begin position="279"/>
        <end position="280"/>
    </location>
    <ligand>
        <name>ATP</name>
        <dbReference type="ChEBI" id="CHEBI:30616"/>
    </ligand>
</feature>
<sequence length="393" mass="42233">MSTRSIEARPILPGATIGILGGGQLGRMIAMAARGMGYRILVLDPDPGCPARFVVDGCIEAGWDDSRGAANLARGCDVVTLEIEQISERSMEAAASFCPVRPGGAMLAVIQDRIEQKDWLRKHGFPVGPYRAVRALDDVRSAINELGGRCFCKSAQGGYDGRGQGRVGFGPEAGTEAEVRGAWEALGEGAGVVEQAVDLEREISVMVARSPRGEVKVYPAAWNHHEHQILSWSVIPAAIPESLESEARRIAEEIADTFQLEGLLAVEMFVTTGGKLLVNELAPRPHNSYHQSERACVTSQFEQAVRAVCDLPLGDVDLVQPAAIANLLGDHWIGEDGSAVEPRFDRALAVPGVRLHLYEKLKPRKARKMGHLSAVGTTVKQAVERVLAAKAAL</sequence>
<comment type="pathway">
    <text evidence="4 5">Purine metabolism; IMP biosynthesis via de novo pathway; 5-amino-1-(5-phospho-D-ribosyl)imidazole-4-carboxylate from 5-amino-1-(5-phospho-D-ribosyl)imidazole (N5-CAIR route): step 1/2.</text>
</comment>
<evidence type="ECO:0000259" key="6">
    <source>
        <dbReference type="PROSITE" id="PS50975"/>
    </source>
</evidence>
<dbReference type="GO" id="GO:0005829">
    <property type="term" value="C:cytosol"/>
    <property type="evidence" value="ECO:0007669"/>
    <property type="project" value="TreeGrafter"/>
</dbReference>
<reference evidence="7 8" key="1">
    <citation type="submission" date="2018-11" db="EMBL/GenBank/DDBJ databases">
        <authorList>
            <person name="Mardanov A.V."/>
            <person name="Ravin N.V."/>
            <person name="Dedysh S.N."/>
        </authorList>
    </citation>
    <scope>NUCLEOTIDE SEQUENCE [LARGE SCALE GENOMIC DNA]</scope>
    <source>
        <strain evidence="7 8">AF10</strain>
    </source>
</reference>
<keyword evidence="2 4" id="KW-0658">Purine biosynthesis</keyword>
<dbReference type="PANTHER" id="PTHR11609:SF5">
    <property type="entry name" value="PHOSPHORIBOSYLAMINOIMIDAZOLE CARBOXYLASE"/>
    <property type="match status" value="1"/>
</dbReference>
<dbReference type="SUPFAM" id="SSF52440">
    <property type="entry name" value="PreATP-grasp domain"/>
    <property type="match status" value="1"/>
</dbReference>
<dbReference type="PROSITE" id="PS50975">
    <property type="entry name" value="ATP_GRASP"/>
    <property type="match status" value="1"/>
</dbReference>
<dbReference type="EMBL" id="RDSM01000001">
    <property type="protein sequence ID" value="RXH58500.1"/>
    <property type="molecule type" value="Genomic_DNA"/>
</dbReference>
<dbReference type="InterPro" id="IPR054350">
    <property type="entry name" value="PurT/PurK_preATP-grasp"/>
</dbReference>
<dbReference type="GO" id="GO:0034028">
    <property type="term" value="F:5-(carboxyamino)imidazole ribonucleotide synthase activity"/>
    <property type="evidence" value="ECO:0007669"/>
    <property type="project" value="UniProtKB-UniRule"/>
</dbReference>
<dbReference type="Pfam" id="PF22660">
    <property type="entry name" value="RS_preATP-grasp-like"/>
    <property type="match status" value="1"/>
</dbReference>
<comment type="subunit">
    <text evidence="4 5">Homodimer.</text>
</comment>
<organism evidence="7 8">
    <name type="scientific">Granulicella sibirica</name>
    <dbReference type="NCBI Taxonomy" id="2479048"/>
    <lineage>
        <taxon>Bacteria</taxon>
        <taxon>Pseudomonadati</taxon>
        <taxon>Acidobacteriota</taxon>
        <taxon>Terriglobia</taxon>
        <taxon>Terriglobales</taxon>
        <taxon>Acidobacteriaceae</taxon>
        <taxon>Granulicella</taxon>
    </lineage>
</organism>
<dbReference type="GO" id="GO:0005524">
    <property type="term" value="F:ATP binding"/>
    <property type="evidence" value="ECO:0007669"/>
    <property type="project" value="UniProtKB-UniRule"/>
</dbReference>
<dbReference type="Proteomes" id="UP000289437">
    <property type="component" value="Unassembled WGS sequence"/>
</dbReference>
<feature type="binding site" evidence="4">
    <location>
        <position position="153"/>
    </location>
    <ligand>
        <name>ATP</name>
        <dbReference type="ChEBI" id="CHEBI:30616"/>
    </ligand>
</feature>
<dbReference type="EC" id="6.3.4.18" evidence="4 5"/>
<dbReference type="InterPro" id="IPR011054">
    <property type="entry name" value="Rudment_hybrid_motif"/>
</dbReference>
<dbReference type="Pfam" id="PF17769">
    <property type="entry name" value="PurK_C"/>
    <property type="match status" value="1"/>
</dbReference>
<dbReference type="Gene3D" id="3.30.1490.20">
    <property type="entry name" value="ATP-grasp fold, A domain"/>
    <property type="match status" value="1"/>
</dbReference>
<feature type="binding site" evidence="4">
    <location>
        <position position="202"/>
    </location>
    <ligand>
        <name>ATP</name>
        <dbReference type="ChEBI" id="CHEBI:30616"/>
    </ligand>
</feature>
<keyword evidence="4 5" id="KW-0436">Ligase</keyword>
<dbReference type="InterPro" id="IPR011761">
    <property type="entry name" value="ATP-grasp"/>
</dbReference>
<feature type="binding site" evidence="4">
    <location>
        <begin position="194"/>
        <end position="197"/>
    </location>
    <ligand>
        <name>ATP</name>
        <dbReference type="ChEBI" id="CHEBI:30616"/>
    </ligand>
</feature>
<protein>
    <recommendedName>
        <fullName evidence="4 5">N5-carboxyaminoimidazole ribonucleotide synthase</fullName>
        <shortName evidence="4 5">N5-CAIR synthase</shortName>
        <ecNumber evidence="4 5">6.3.4.18</ecNumber>
    </recommendedName>
    <alternativeName>
        <fullName evidence="4 5">5-(carboxyamino)imidazole ribonucleotide synthetase</fullName>
    </alternativeName>
</protein>
<comment type="catalytic activity">
    <reaction evidence="4 5">
        <text>5-amino-1-(5-phospho-beta-D-ribosyl)imidazole + hydrogencarbonate + ATP = 5-carboxyamino-1-(5-phospho-D-ribosyl)imidazole + ADP + phosphate + 2 H(+)</text>
        <dbReference type="Rhea" id="RHEA:19317"/>
        <dbReference type="ChEBI" id="CHEBI:15378"/>
        <dbReference type="ChEBI" id="CHEBI:17544"/>
        <dbReference type="ChEBI" id="CHEBI:30616"/>
        <dbReference type="ChEBI" id="CHEBI:43474"/>
        <dbReference type="ChEBI" id="CHEBI:58730"/>
        <dbReference type="ChEBI" id="CHEBI:137981"/>
        <dbReference type="ChEBI" id="CHEBI:456216"/>
        <dbReference type="EC" id="6.3.4.18"/>
    </reaction>
</comment>
<feature type="binding site" evidence="4">
    <location>
        <position position="225"/>
    </location>
    <ligand>
        <name>ATP</name>
        <dbReference type="ChEBI" id="CHEBI:30616"/>
    </ligand>
</feature>
<reference evidence="8" key="2">
    <citation type="submission" date="2019-02" db="EMBL/GenBank/DDBJ databases">
        <title>Granulicella sibirica sp. nov., a psychrotolerant acidobacterium isolated from an organic soil layer in forested tundra, West Siberia.</title>
        <authorList>
            <person name="Oshkin I.Y."/>
            <person name="Kulichevskaya I.S."/>
            <person name="Rijpstra W.I.C."/>
            <person name="Sinninghe Damste J.S."/>
            <person name="Rakitin A.L."/>
            <person name="Ravin N.V."/>
            <person name="Dedysh S.N."/>
        </authorList>
    </citation>
    <scope>NUCLEOTIDE SEQUENCE [LARGE SCALE GENOMIC DNA]</scope>
    <source>
        <strain evidence="8">AF10</strain>
    </source>
</reference>
<keyword evidence="8" id="KW-1185">Reference proteome</keyword>
<name>A0A4Q0T741_9BACT</name>
<comment type="caution">
    <text evidence="7">The sequence shown here is derived from an EMBL/GenBank/DDBJ whole genome shotgun (WGS) entry which is preliminary data.</text>
</comment>
<dbReference type="Pfam" id="PF02222">
    <property type="entry name" value="ATP-grasp"/>
    <property type="match status" value="1"/>
</dbReference>
<evidence type="ECO:0000313" key="8">
    <source>
        <dbReference type="Proteomes" id="UP000289437"/>
    </source>
</evidence>
<feature type="binding site" evidence="4">
    <location>
        <begin position="158"/>
        <end position="164"/>
    </location>
    <ligand>
        <name>ATP</name>
        <dbReference type="ChEBI" id="CHEBI:30616"/>
    </ligand>
</feature>
<proteinExistence type="inferred from homology"/>
<dbReference type="NCBIfam" id="TIGR01161">
    <property type="entry name" value="purK"/>
    <property type="match status" value="1"/>
</dbReference>
<dbReference type="PANTHER" id="PTHR11609">
    <property type="entry name" value="PURINE BIOSYNTHESIS PROTEIN 6/7, PUR6/7"/>
    <property type="match status" value="1"/>
</dbReference>
<feature type="domain" description="ATP-grasp" evidence="6">
    <location>
        <begin position="117"/>
        <end position="309"/>
    </location>
</feature>
<evidence type="ECO:0000313" key="7">
    <source>
        <dbReference type="EMBL" id="RXH58500.1"/>
    </source>
</evidence>
<dbReference type="Gene3D" id="3.30.470.20">
    <property type="entry name" value="ATP-grasp fold, B domain"/>
    <property type="match status" value="1"/>
</dbReference>
<dbReference type="NCBIfam" id="NF004679">
    <property type="entry name" value="PRK06019.1-5"/>
    <property type="match status" value="1"/>
</dbReference>
<dbReference type="GO" id="GO:0046872">
    <property type="term" value="F:metal ion binding"/>
    <property type="evidence" value="ECO:0007669"/>
    <property type="project" value="InterPro"/>
</dbReference>
<keyword evidence="3 4" id="KW-0067">ATP-binding</keyword>
<dbReference type="RefSeq" id="WP_206662722.1">
    <property type="nucleotide sequence ID" value="NZ_RDSM01000001.1"/>
</dbReference>
<dbReference type="AlphaFoldDB" id="A0A4Q0T741"/>
<dbReference type="SUPFAM" id="SSF56059">
    <property type="entry name" value="Glutathione synthetase ATP-binding domain-like"/>
    <property type="match status" value="1"/>
</dbReference>
<feature type="binding site" evidence="4">
    <location>
        <position position="113"/>
    </location>
    <ligand>
        <name>ATP</name>
        <dbReference type="ChEBI" id="CHEBI:30616"/>
    </ligand>
</feature>
<dbReference type="InterPro" id="IPR016185">
    <property type="entry name" value="PreATP-grasp_dom_sf"/>
</dbReference>